<evidence type="ECO:0000256" key="1">
    <source>
        <dbReference type="ARBA" id="ARBA00022679"/>
    </source>
</evidence>
<dbReference type="InterPro" id="IPR027791">
    <property type="entry name" value="Galactosyl_T_C"/>
</dbReference>
<reference evidence="3 4" key="1">
    <citation type="submission" date="2024-04" db="EMBL/GenBank/DDBJ databases">
        <authorList>
            <consortium name="Genoscope - CEA"/>
            <person name="William W."/>
        </authorList>
    </citation>
    <scope>NUCLEOTIDE SEQUENCE [LARGE SCALE GENOMIC DNA]</scope>
</reference>
<evidence type="ECO:0000259" key="2">
    <source>
        <dbReference type="Pfam" id="PF02709"/>
    </source>
</evidence>
<feature type="non-terminal residue" evidence="3">
    <location>
        <position position="1"/>
    </location>
</feature>
<gene>
    <name evidence="3" type="ORF">GSLYS_00011050001</name>
</gene>
<name>A0AAV2HSR1_LYMST</name>
<dbReference type="Proteomes" id="UP001497497">
    <property type="component" value="Unassembled WGS sequence"/>
</dbReference>
<comment type="caution">
    <text evidence="3">The sequence shown here is derived from an EMBL/GenBank/DDBJ whole genome shotgun (WGS) entry which is preliminary data.</text>
</comment>
<dbReference type="PANTHER" id="PTHR19300">
    <property type="entry name" value="BETA-1,4-GALACTOSYLTRANSFERASE"/>
    <property type="match status" value="1"/>
</dbReference>
<dbReference type="SUPFAM" id="SSF53448">
    <property type="entry name" value="Nucleotide-diphospho-sugar transferases"/>
    <property type="match status" value="1"/>
</dbReference>
<dbReference type="PANTHER" id="PTHR19300:SF57">
    <property type="entry name" value="BETA-1,4-N-ACETYLGALACTOSAMINYLTRANSFERASE"/>
    <property type="match status" value="1"/>
</dbReference>
<sequence length="67" mass="7849">VFHDVDLIPLNDRHMYRCGDQPRHFAVALNKYKYRLQYLKYFGGAVGFTRDQYLAVNGNSNAYFGWG</sequence>
<feature type="non-terminal residue" evidence="3">
    <location>
        <position position="67"/>
    </location>
</feature>
<proteinExistence type="predicted"/>
<organism evidence="3 4">
    <name type="scientific">Lymnaea stagnalis</name>
    <name type="common">Great pond snail</name>
    <name type="synonym">Helix stagnalis</name>
    <dbReference type="NCBI Taxonomy" id="6523"/>
    <lineage>
        <taxon>Eukaryota</taxon>
        <taxon>Metazoa</taxon>
        <taxon>Spiralia</taxon>
        <taxon>Lophotrochozoa</taxon>
        <taxon>Mollusca</taxon>
        <taxon>Gastropoda</taxon>
        <taxon>Heterobranchia</taxon>
        <taxon>Euthyneura</taxon>
        <taxon>Panpulmonata</taxon>
        <taxon>Hygrophila</taxon>
        <taxon>Lymnaeoidea</taxon>
        <taxon>Lymnaeidae</taxon>
        <taxon>Lymnaea</taxon>
    </lineage>
</organism>
<dbReference type="GO" id="GO:0005975">
    <property type="term" value="P:carbohydrate metabolic process"/>
    <property type="evidence" value="ECO:0007669"/>
    <property type="project" value="InterPro"/>
</dbReference>
<dbReference type="GO" id="GO:0005794">
    <property type="term" value="C:Golgi apparatus"/>
    <property type="evidence" value="ECO:0007669"/>
    <property type="project" value="TreeGrafter"/>
</dbReference>
<dbReference type="EMBL" id="CAXITT010000251">
    <property type="protein sequence ID" value="CAL1537137.1"/>
    <property type="molecule type" value="Genomic_DNA"/>
</dbReference>
<dbReference type="Gene3D" id="3.90.550.10">
    <property type="entry name" value="Spore Coat Polysaccharide Biosynthesis Protein SpsA, Chain A"/>
    <property type="match status" value="1"/>
</dbReference>
<evidence type="ECO:0000313" key="3">
    <source>
        <dbReference type="EMBL" id="CAL1537137.1"/>
    </source>
</evidence>
<accession>A0AAV2HSR1</accession>
<keyword evidence="1" id="KW-0808">Transferase</keyword>
<evidence type="ECO:0000313" key="4">
    <source>
        <dbReference type="Proteomes" id="UP001497497"/>
    </source>
</evidence>
<dbReference type="InterPro" id="IPR029044">
    <property type="entry name" value="Nucleotide-diphossugar_trans"/>
</dbReference>
<dbReference type="PRINTS" id="PR02050">
    <property type="entry name" value="B14GALTRFASE"/>
</dbReference>
<dbReference type="GO" id="GO:0008378">
    <property type="term" value="F:galactosyltransferase activity"/>
    <property type="evidence" value="ECO:0007669"/>
    <property type="project" value="TreeGrafter"/>
</dbReference>
<dbReference type="InterPro" id="IPR003859">
    <property type="entry name" value="Galactosyl_T"/>
</dbReference>
<keyword evidence="4" id="KW-1185">Reference proteome</keyword>
<dbReference type="Pfam" id="PF02709">
    <property type="entry name" value="Glyco_transf_7C"/>
    <property type="match status" value="1"/>
</dbReference>
<feature type="domain" description="Galactosyltransferase C-terminal" evidence="2">
    <location>
        <begin position="23"/>
        <end position="67"/>
    </location>
</feature>
<dbReference type="AlphaFoldDB" id="A0AAV2HSR1"/>
<protein>
    <recommendedName>
        <fullName evidence="2">Galactosyltransferase C-terminal domain-containing protein</fullName>
    </recommendedName>
</protein>